<accession>A0A4Z2JHZ0</accession>
<organism evidence="2 3">
    <name type="scientific">Liparis tanakae</name>
    <name type="common">Tanaka's snailfish</name>
    <dbReference type="NCBI Taxonomy" id="230148"/>
    <lineage>
        <taxon>Eukaryota</taxon>
        <taxon>Metazoa</taxon>
        <taxon>Chordata</taxon>
        <taxon>Craniata</taxon>
        <taxon>Vertebrata</taxon>
        <taxon>Euteleostomi</taxon>
        <taxon>Actinopterygii</taxon>
        <taxon>Neopterygii</taxon>
        <taxon>Teleostei</taxon>
        <taxon>Neoteleostei</taxon>
        <taxon>Acanthomorphata</taxon>
        <taxon>Eupercaria</taxon>
        <taxon>Perciformes</taxon>
        <taxon>Cottioidei</taxon>
        <taxon>Cottales</taxon>
        <taxon>Liparidae</taxon>
        <taxon>Liparis</taxon>
    </lineage>
</organism>
<name>A0A4Z2JHZ0_9TELE</name>
<evidence type="ECO:0000313" key="3">
    <source>
        <dbReference type="Proteomes" id="UP000314294"/>
    </source>
</evidence>
<feature type="region of interest" description="Disordered" evidence="1">
    <location>
        <begin position="62"/>
        <end position="114"/>
    </location>
</feature>
<proteinExistence type="predicted"/>
<reference evidence="2 3" key="1">
    <citation type="submission" date="2019-03" db="EMBL/GenBank/DDBJ databases">
        <title>First draft genome of Liparis tanakae, snailfish: a comprehensive survey of snailfish specific genes.</title>
        <authorList>
            <person name="Kim W."/>
            <person name="Song I."/>
            <person name="Jeong J.-H."/>
            <person name="Kim D."/>
            <person name="Kim S."/>
            <person name="Ryu S."/>
            <person name="Song J.Y."/>
            <person name="Lee S.K."/>
        </authorList>
    </citation>
    <scope>NUCLEOTIDE SEQUENCE [LARGE SCALE GENOMIC DNA]</scope>
    <source>
        <tissue evidence="2">Muscle</tissue>
    </source>
</reference>
<keyword evidence="3" id="KW-1185">Reference proteome</keyword>
<protein>
    <submittedName>
        <fullName evidence="2">Uncharacterized protein</fullName>
    </submittedName>
</protein>
<comment type="caution">
    <text evidence="2">The sequence shown here is derived from an EMBL/GenBank/DDBJ whole genome shotgun (WGS) entry which is preliminary data.</text>
</comment>
<dbReference type="Proteomes" id="UP000314294">
    <property type="component" value="Unassembled WGS sequence"/>
</dbReference>
<feature type="compositionally biased region" description="Basic and acidic residues" evidence="1">
    <location>
        <begin position="62"/>
        <end position="90"/>
    </location>
</feature>
<feature type="region of interest" description="Disordered" evidence="1">
    <location>
        <begin position="241"/>
        <end position="262"/>
    </location>
</feature>
<evidence type="ECO:0000256" key="1">
    <source>
        <dbReference type="SAM" id="MobiDB-lite"/>
    </source>
</evidence>
<dbReference type="EMBL" id="SRLO01000002">
    <property type="protein sequence ID" value="TNN89248.1"/>
    <property type="molecule type" value="Genomic_DNA"/>
</dbReference>
<gene>
    <name evidence="2" type="ORF">EYF80_000536</name>
</gene>
<evidence type="ECO:0000313" key="2">
    <source>
        <dbReference type="EMBL" id="TNN89248.1"/>
    </source>
</evidence>
<dbReference type="AlphaFoldDB" id="A0A4Z2JHZ0"/>
<sequence length="276" mass="31358">MYLFQDDDEARCRRETVGHHHICRQESHTHSLVEQEYTAKHQTAPLGVRVRPSLGLCPQVEQRVRDQQHGQEHADPRAHHQGELSKRIDQQVKVQHHGGEKTAGTGAGSRTPDSSIRLSMKSLTWLSNWCIRWPHRAQHSAVTWETLQEVLAALWVLRVPQVLKGLDVPSVRVYLEVREAPPWGPYGGRHGNQEYINMYDEGYTLGTNPDSVMGQLSRCCCDLDSAALLLLDLQRQRSSAGWCPERTTETQQTVGTDDSEESRSHLQLKKLLPFLP</sequence>